<organism evidence="1 2">
    <name type="scientific">Atlanticothrix silvestris CENA357</name>
    <dbReference type="NCBI Taxonomy" id="1725252"/>
    <lineage>
        <taxon>Bacteria</taxon>
        <taxon>Bacillati</taxon>
        <taxon>Cyanobacteriota</taxon>
        <taxon>Cyanophyceae</taxon>
        <taxon>Nostocales</taxon>
        <taxon>Nodulariaceae</taxon>
        <taxon>Atlanticothrix</taxon>
        <taxon>Atlanticothrix silvestris</taxon>
    </lineage>
</organism>
<dbReference type="Proteomes" id="UP000599391">
    <property type="component" value="Unassembled WGS sequence"/>
</dbReference>
<reference evidence="1 2" key="1">
    <citation type="journal article" date="2021" name="Int. J. Syst. Evol. Microbiol.">
        <title>Amazonocrinis nigriterrae gen. nov., sp. nov., Atlanticothrix silvestris gen. nov., sp. nov. and Dendronalium phyllosphericum gen. nov., sp. nov., nostocacean cyanobacteria from Brazilian environments.</title>
        <authorList>
            <person name="Alvarenga D.O."/>
            <person name="Andreote A.P.D."/>
            <person name="Branco L.H.Z."/>
            <person name="Delbaje E."/>
            <person name="Cruz R.B."/>
            <person name="Varani A.M."/>
            <person name="Fiore M.F."/>
        </authorList>
    </citation>
    <scope>NUCLEOTIDE SEQUENCE [LARGE SCALE GENOMIC DNA]</scope>
    <source>
        <strain evidence="1 2">CENA357</strain>
    </source>
</reference>
<dbReference type="AlphaFoldDB" id="A0A8J7HGT2"/>
<evidence type="ECO:0000313" key="2">
    <source>
        <dbReference type="Proteomes" id="UP000599391"/>
    </source>
</evidence>
<gene>
    <name evidence="1" type="ORF">I8751_06610</name>
</gene>
<evidence type="ECO:0000313" key="1">
    <source>
        <dbReference type="EMBL" id="MBH8552048.1"/>
    </source>
</evidence>
<dbReference type="EMBL" id="JAECZB010000010">
    <property type="protein sequence ID" value="MBH8552048.1"/>
    <property type="molecule type" value="Genomic_DNA"/>
</dbReference>
<sequence>MRPTIRFHNGRVDQFAILTNRLRSIQCGKAGSYLAPSNKINNLCL</sequence>
<proteinExistence type="predicted"/>
<comment type="caution">
    <text evidence="1">The sequence shown here is derived from an EMBL/GenBank/DDBJ whole genome shotgun (WGS) entry which is preliminary data.</text>
</comment>
<name>A0A8J7HGT2_9CYAN</name>
<keyword evidence="2" id="KW-1185">Reference proteome</keyword>
<accession>A0A8J7HGT2</accession>
<protein>
    <submittedName>
        <fullName evidence="1">Uncharacterized protein</fullName>
    </submittedName>
</protein>